<reference evidence="1 2" key="1">
    <citation type="journal article" date="2023" name="Sci. Data">
        <title>Genome assembly of the Korean intertidal mud-creeper Batillaria attramentaria.</title>
        <authorList>
            <person name="Patra A.K."/>
            <person name="Ho P.T."/>
            <person name="Jun S."/>
            <person name="Lee S.J."/>
            <person name="Kim Y."/>
            <person name="Won Y.J."/>
        </authorList>
    </citation>
    <scope>NUCLEOTIDE SEQUENCE [LARGE SCALE GENOMIC DNA]</scope>
    <source>
        <strain evidence="1">Wonlab-2016</strain>
    </source>
</reference>
<proteinExistence type="predicted"/>
<dbReference type="AlphaFoldDB" id="A0ABD0JMQ9"/>
<evidence type="ECO:0000313" key="1">
    <source>
        <dbReference type="EMBL" id="KAK7476315.1"/>
    </source>
</evidence>
<accession>A0ABD0JMQ9</accession>
<keyword evidence="2" id="KW-1185">Reference proteome</keyword>
<comment type="caution">
    <text evidence="1">The sequence shown here is derived from an EMBL/GenBank/DDBJ whole genome shotgun (WGS) entry which is preliminary data.</text>
</comment>
<dbReference type="EMBL" id="JACVVK020000379">
    <property type="protein sequence ID" value="KAK7476315.1"/>
    <property type="molecule type" value="Genomic_DNA"/>
</dbReference>
<protein>
    <submittedName>
        <fullName evidence="1">Uncharacterized protein</fullName>
    </submittedName>
</protein>
<evidence type="ECO:0000313" key="2">
    <source>
        <dbReference type="Proteomes" id="UP001519460"/>
    </source>
</evidence>
<organism evidence="1 2">
    <name type="scientific">Batillaria attramentaria</name>
    <dbReference type="NCBI Taxonomy" id="370345"/>
    <lineage>
        <taxon>Eukaryota</taxon>
        <taxon>Metazoa</taxon>
        <taxon>Spiralia</taxon>
        <taxon>Lophotrochozoa</taxon>
        <taxon>Mollusca</taxon>
        <taxon>Gastropoda</taxon>
        <taxon>Caenogastropoda</taxon>
        <taxon>Sorbeoconcha</taxon>
        <taxon>Cerithioidea</taxon>
        <taxon>Batillariidae</taxon>
        <taxon>Batillaria</taxon>
    </lineage>
</organism>
<name>A0ABD0JMQ9_9CAEN</name>
<gene>
    <name evidence="1" type="ORF">BaRGS_00032433</name>
</gene>
<dbReference type="Proteomes" id="UP001519460">
    <property type="component" value="Unassembled WGS sequence"/>
</dbReference>
<sequence length="342" mass="37781">MSEEFYITLSSNASANFFPGNTLTHFFNTLPETLDLGTGDWEVGLAECQYPYNWYNLQPGDGDMVLIREEQLEFSTTFTYDLSLPPGRYTTTKGLVNKLNSLIAAAPSGFTGKVWFTNQSPQKKVTLSVKSDSAVGISPKLARMLGLEGQVTDEGRVIFDGLVRKEYISKHVVDLTDGLDNLWVYSDVVAHRIVGDSKVPLLRVLPVPKNSSDQLHHAFENIHYFPVGRRVFNAVEIDIRDTTGRPVPFERGQSVYEDYYLNQAGSGLPVFAGVRHQRGHGLGNILGGLARMVVPMLKRGGQTLLKQGMKTGVNILGDVLSGENIKTAAKRRAQESGRQLFA</sequence>